<feature type="compositionally biased region" description="Polar residues" evidence="1">
    <location>
        <begin position="190"/>
        <end position="200"/>
    </location>
</feature>
<keyword evidence="3" id="KW-1185">Reference proteome</keyword>
<dbReference type="AlphaFoldDB" id="A0A0A1TJW7"/>
<organism evidence="2 3">
    <name type="scientific">[Torrubiella] hemipterigena</name>
    <dbReference type="NCBI Taxonomy" id="1531966"/>
    <lineage>
        <taxon>Eukaryota</taxon>
        <taxon>Fungi</taxon>
        <taxon>Dikarya</taxon>
        <taxon>Ascomycota</taxon>
        <taxon>Pezizomycotina</taxon>
        <taxon>Sordariomycetes</taxon>
        <taxon>Hypocreomycetidae</taxon>
        <taxon>Hypocreales</taxon>
        <taxon>Clavicipitaceae</taxon>
        <taxon>Clavicipitaceae incertae sedis</taxon>
        <taxon>'Torrubiella' clade</taxon>
    </lineage>
</organism>
<dbReference type="EMBL" id="CDHN01000003">
    <property type="protein sequence ID" value="CEJ91020.1"/>
    <property type="molecule type" value="Genomic_DNA"/>
</dbReference>
<feature type="region of interest" description="Disordered" evidence="1">
    <location>
        <begin position="174"/>
        <end position="220"/>
    </location>
</feature>
<dbReference type="HOGENOM" id="CLU_1001326_0_0_1"/>
<accession>A0A0A1TJW7</accession>
<feature type="compositionally biased region" description="Acidic residues" evidence="1">
    <location>
        <begin position="209"/>
        <end position="220"/>
    </location>
</feature>
<protein>
    <submittedName>
        <fullName evidence="2">Uncharacterized protein</fullName>
    </submittedName>
</protein>
<feature type="region of interest" description="Disordered" evidence="1">
    <location>
        <begin position="287"/>
        <end position="308"/>
    </location>
</feature>
<proteinExistence type="predicted"/>
<dbReference type="Proteomes" id="UP000039046">
    <property type="component" value="Unassembled WGS sequence"/>
</dbReference>
<evidence type="ECO:0000313" key="2">
    <source>
        <dbReference type="EMBL" id="CEJ91020.1"/>
    </source>
</evidence>
<sequence length="308" mass="34314">MSLPPEADLFESGLDTYKPSLALQALLRQYLEAARSDIKMSASSPPTPPPAPMSSSESAALLNELGEYFTRTAKMWSSLTEQLMRGPHIEVAMNEALEHSHSQTAFSNLNAAAAIDLEIGRLRKIRDLTARYSQDVQAVWRPGRLPPMQMVEHRPSIPISHLVQPDHLPLRSGIGASFPDFKAPRPQFNDRPSISSSQMEVDTPPAQLDDNDSGSDDEEGLFDSIDMDALKQRGKGTYTCPKGLRCEKGGVENGMVVIFDRNSAYLQHLNKHRRPWHCDVPGCPNPPNKRKFARRDGLERHKNSVKHC</sequence>
<name>A0A0A1TJW7_9HYPO</name>
<evidence type="ECO:0000313" key="3">
    <source>
        <dbReference type="Proteomes" id="UP000039046"/>
    </source>
</evidence>
<dbReference type="STRING" id="1531966.A0A0A1TJW7"/>
<reference evidence="2 3" key="1">
    <citation type="journal article" date="2015" name="Genome Announc.">
        <title>Draft Genome Sequence and Gene Annotation of the Entomopathogenic Fungus Verticillium hemipterigenum.</title>
        <authorList>
            <person name="Horn F."/>
            <person name="Habel A."/>
            <person name="Scharf D.H."/>
            <person name="Dworschak J."/>
            <person name="Brakhage A.A."/>
            <person name="Guthke R."/>
            <person name="Hertweck C."/>
            <person name="Linde J."/>
        </authorList>
    </citation>
    <scope>NUCLEOTIDE SEQUENCE [LARGE SCALE GENOMIC DNA]</scope>
</reference>
<evidence type="ECO:0000256" key="1">
    <source>
        <dbReference type="SAM" id="MobiDB-lite"/>
    </source>
</evidence>
<dbReference type="OrthoDB" id="4826573at2759"/>
<gene>
    <name evidence="2" type="ORF">VHEMI06764</name>
</gene>